<dbReference type="PROSITE" id="PS01261">
    <property type="entry name" value="UPF0020"/>
    <property type="match status" value="1"/>
</dbReference>
<reference evidence="5" key="2">
    <citation type="journal article" date="2008" name="Curr. Biol.">
        <title>Chromatophore genome sequence of Paulinella sheds light on acquisition of photosynthesis by eukaryotes.</title>
        <authorList>
            <person name="Nowack E.C.M."/>
            <person name="Melkonian M."/>
            <person name="Gloeckner G."/>
        </authorList>
    </citation>
    <scope>NUCLEOTIDE SEQUENCE [LARGE SCALE GENOMIC DNA]</scope>
</reference>
<keyword evidence="1 5" id="KW-0489">Methyltransferase</keyword>
<dbReference type="InterPro" id="IPR029063">
    <property type="entry name" value="SAM-dependent_MTases_sf"/>
</dbReference>
<dbReference type="GO" id="GO:0070043">
    <property type="term" value="F:rRNA (guanine-N7-)-methyltransferase activity"/>
    <property type="evidence" value="ECO:0007669"/>
    <property type="project" value="TreeGrafter"/>
</dbReference>
<gene>
    <name evidence="5" type="ordered locus">PCC_0677</name>
</gene>
<dbReference type="Gene3D" id="3.30.2130.30">
    <property type="match status" value="1"/>
</dbReference>
<protein>
    <submittedName>
        <fullName evidence="5">Putative RNA methylase family protein</fullName>
    </submittedName>
</protein>
<dbReference type="CDD" id="cd11715">
    <property type="entry name" value="THUMP_AdoMetMT"/>
    <property type="match status" value="1"/>
</dbReference>
<dbReference type="PANTHER" id="PTHR47313:SF1">
    <property type="entry name" value="RIBOSOMAL RNA LARGE SUBUNIT METHYLTRANSFERASE K_L"/>
    <property type="match status" value="1"/>
</dbReference>
<keyword evidence="2" id="KW-0808">Transferase</keyword>
<keyword evidence="3" id="KW-0694">RNA-binding</keyword>
<accession>B1X576</accession>
<dbReference type="PROSITE" id="PS51165">
    <property type="entry name" value="THUMP"/>
    <property type="match status" value="1"/>
</dbReference>
<proteinExistence type="predicted"/>
<keyword evidence="5" id="KW-0934">Plastid</keyword>
<dbReference type="Pfam" id="PF02926">
    <property type="entry name" value="THUMP"/>
    <property type="match status" value="1"/>
</dbReference>
<dbReference type="Gene3D" id="3.40.50.150">
    <property type="entry name" value="Vaccinia Virus protein VP39"/>
    <property type="match status" value="1"/>
</dbReference>
<dbReference type="RefSeq" id="YP_002049305.1">
    <property type="nucleotide sequence ID" value="NC_011087.1"/>
</dbReference>
<geneLocation type="organellar chromatophore" evidence="5"/>
<dbReference type="SMART" id="SM00981">
    <property type="entry name" value="THUMP"/>
    <property type="match status" value="1"/>
</dbReference>
<name>B1X576_PAUCH</name>
<dbReference type="AlphaFoldDB" id="B1X576"/>
<dbReference type="GO" id="GO:0003723">
    <property type="term" value="F:RNA binding"/>
    <property type="evidence" value="ECO:0007669"/>
    <property type="project" value="UniProtKB-UniRule"/>
</dbReference>
<dbReference type="GO" id="GO:0008990">
    <property type="term" value="F:rRNA (guanine-N2-)-methyltransferase activity"/>
    <property type="evidence" value="ECO:0007669"/>
    <property type="project" value="TreeGrafter"/>
</dbReference>
<dbReference type="Pfam" id="PF01170">
    <property type="entry name" value="UPF0020"/>
    <property type="match status" value="1"/>
</dbReference>
<feature type="domain" description="THUMP" evidence="4">
    <location>
        <begin position="46"/>
        <end position="158"/>
    </location>
</feature>
<evidence type="ECO:0000313" key="5">
    <source>
        <dbReference type="EMBL" id="ACB43095.1"/>
    </source>
</evidence>
<evidence type="ECO:0000256" key="1">
    <source>
        <dbReference type="ARBA" id="ARBA00022603"/>
    </source>
</evidence>
<sequence length="381" mass="42868">MSTLLKFIAVLPPGLELEGTIELISLGAKNVKPLRRAVRATTDLPGLYRIYLQSRLPFRLFRELATFTCDGPKDLYSKMQEVVDWKYWLHPSQSFRVSVTGSSKGLNHTHYTALQVKDSIVNMQERIWGRRSTVNLQNPDLCLHLHLDTDKCTLSLDGSFNSLHHRGWRSSIGIAPMKENLAAGLIQITGWDGSVSLVDPLCGSGTLLIEAARRVLGKVPGLERQFILKNWADFDSYVWAQEKAKAFSQECNSEMKSIIAPIIGIEKDKSILAHAQSNAKAAGVSSLIEFRYGNFQDLMPCTGPGIIITNPPYGVRLNSDKGLEKLYSDIGYKMKEYCKGWEMWSLSGNSLLTGYFHMKSRRRYCVSNGGIDCRWLNYEVH</sequence>
<dbReference type="PANTHER" id="PTHR47313">
    <property type="entry name" value="RIBOSOMAL RNA LARGE SUBUNIT METHYLTRANSFERASE K/L"/>
    <property type="match status" value="1"/>
</dbReference>
<dbReference type="EMBL" id="CP000815">
    <property type="protein sequence ID" value="ACB43095.1"/>
    <property type="molecule type" value="Genomic_DNA"/>
</dbReference>
<reference evidence="5" key="1">
    <citation type="submission" date="2007-08" db="EMBL/GenBank/DDBJ databases">
        <authorList>
            <person name="Gloeckner G."/>
            <person name="Nowack E."/>
            <person name="Melkonian M."/>
        </authorList>
    </citation>
    <scope>NUCLEOTIDE SEQUENCE</scope>
</reference>
<dbReference type="InterPro" id="IPR002052">
    <property type="entry name" value="DNA_methylase_N6_adenine_CS"/>
</dbReference>
<evidence type="ECO:0000256" key="2">
    <source>
        <dbReference type="ARBA" id="ARBA00022679"/>
    </source>
</evidence>
<dbReference type="GO" id="GO:0043527">
    <property type="term" value="C:tRNA methyltransferase complex"/>
    <property type="evidence" value="ECO:0007669"/>
    <property type="project" value="UniProtKB-ARBA"/>
</dbReference>
<evidence type="ECO:0000256" key="3">
    <source>
        <dbReference type="PROSITE-ProRule" id="PRU00529"/>
    </source>
</evidence>
<organism evidence="5">
    <name type="scientific">Paulinella chromatophora</name>
    <dbReference type="NCBI Taxonomy" id="39717"/>
    <lineage>
        <taxon>Eukaryota</taxon>
        <taxon>Sar</taxon>
        <taxon>Rhizaria</taxon>
        <taxon>Cercozoa</taxon>
        <taxon>Imbricatea</taxon>
        <taxon>Silicofilosea</taxon>
        <taxon>Euglyphida</taxon>
        <taxon>Paulinellidae</taxon>
        <taxon>Paulinella</taxon>
    </lineage>
</organism>
<dbReference type="InterPro" id="IPR000241">
    <property type="entry name" value="RlmKL-like_Mtase"/>
</dbReference>
<evidence type="ECO:0000259" key="4">
    <source>
        <dbReference type="PROSITE" id="PS51165"/>
    </source>
</evidence>
<dbReference type="GeneID" id="6481424"/>
<dbReference type="SUPFAM" id="SSF53335">
    <property type="entry name" value="S-adenosyl-L-methionine-dependent methyltransferases"/>
    <property type="match status" value="1"/>
</dbReference>
<dbReference type="InterPro" id="IPR053943">
    <property type="entry name" value="RlmKL-like_Mtase_CS"/>
</dbReference>
<dbReference type="InterPro" id="IPR004114">
    <property type="entry name" value="THUMP_dom"/>
</dbReference>
<dbReference type="PROSITE" id="PS00092">
    <property type="entry name" value="N6_MTASE"/>
    <property type="match status" value="1"/>
</dbReference>